<dbReference type="EMBL" id="CP018911">
    <property type="protein sequence ID" value="AZU03991.1"/>
    <property type="molecule type" value="Genomic_DNA"/>
</dbReference>
<dbReference type="KEGG" id="gak:X907_1458"/>
<evidence type="ECO:0000313" key="2">
    <source>
        <dbReference type="Proteomes" id="UP000286954"/>
    </source>
</evidence>
<dbReference type="RefSeq" id="WP_127566645.1">
    <property type="nucleotide sequence ID" value="NZ_BMFB01000003.1"/>
</dbReference>
<dbReference type="Proteomes" id="UP000286954">
    <property type="component" value="Chromosome"/>
</dbReference>
<accession>A0A3T0E9D6</accession>
<name>A0A3T0E9D6_9PROT</name>
<protein>
    <submittedName>
        <fullName evidence="1">Uncharacterized protein</fullName>
    </submittedName>
</protein>
<dbReference type="OrthoDB" id="7617808at2"/>
<sequence>MKIAFSIRAAFLRTPRMVARRPGRFSILLLADFAAYTAMTLIPLAMIWPYMLDPAAMLQLEEGEFFPRALIDLYVRMWLFFGPASLVFWVVSDAAWFRLLTGREAGWFPYRLGRDELRVAGTGLVIWLAGLLANSPLIALIGLLVILDPNNIWAALPLMSVSLVIFFFVWTRVAPMVPHAIVTRTWKPFTVLARARHIWGRLMGAFALLICALMAFSLLYSLVMIAVMVPVMIAGAGTMVAGDPMAGMLSPAFVIMQALNMIFNLVGSLAFIAFARGISAEAAICLDQHQRVQIPVAPPPSGEAVPAAG</sequence>
<keyword evidence="2" id="KW-1185">Reference proteome</keyword>
<organism evidence="1 2">
    <name type="scientific">Glycocaulis alkaliphilus</name>
    <dbReference type="NCBI Taxonomy" id="1434191"/>
    <lineage>
        <taxon>Bacteria</taxon>
        <taxon>Pseudomonadati</taxon>
        <taxon>Pseudomonadota</taxon>
        <taxon>Alphaproteobacteria</taxon>
        <taxon>Maricaulales</taxon>
        <taxon>Maricaulaceae</taxon>
        <taxon>Glycocaulis</taxon>
    </lineage>
</organism>
<proteinExistence type="predicted"/>
<evidence type="ECO:0000313" key="1">
    <source>
        <dbReference type="EMBL" id="AZU03991.1"/>
    </source>
</evidence>
<reference evidence="1 2" key="1">
    <citation type="submission" date="2016-12" db="EMBL/GenBank/DDBJ databases">
        <title>The genome of dimorphic prosthecate Glycocaulis alkaliphilus 6b-8t, isolated from crude oil dictates its adaptability in petroleum environments.</title>
        <authorList>
            <person name="Wu X.-L."/>
            <person name="Geng S."/>
        </authorList>
    </citation>
    <scope>NUCLEOTIDE SEQUENCE [LARGE SCALE GENOMIC DNA]</scope>
    <source>
        <strain evidence="1 2">6B-8</strain>
    </source>
</reference>
<gene>
    <name evidence="1" type="ORF">X907_1458</name>
</gene>
<dbReference type="AlphaFoldDB" id="A0A3T0E9D6"/>